<keyword evidence="6" id="KW-1133">Transmembrane helix</keyword>
<organism evidence="8 9">
    <name type="scientific">Arundinibacter roseus</name>
    <dbReference type="NCBI Taxonomy" id="2070510"/>
    <lineage>
        <taxon>Bacteria</taxon>
        <taxon>Pseudomonadati</taxon>
        <taxon>Bacteroidota</taxon>
        <taxon>Cytophagia</taxon>
        <taxon>Cytophagales</taxon>
        <taxon>Spirosomataceae</taxon>
        <taxon>Arundinibacter</taxon>
    </lineage>
</organism>
<dbReference type="PROSITE" id="PS51007">
    <property type="entry name" value="CYTC"/>
    <property type="match status" value="1"/>
</dbReference>
<feature type="region of interest" description="Disordered" evidence="5">
    <location>
        <begin position="326"/>
        <end position="353"/>
    </location>
</feature>
<dbReference type="Proteomes" id="UP000295706">
    <property type="component" value="Unassembled WGS sequence"/>
</dbReference>
<sequence>MKFKNYLETIAGISIYPLISLVIFFAFFVTLIVYVMRMDRKTVDKLKAIPLDDSLVKKSILTVLGLLVVPAAFAQDAAATPTSTTDAMLYTVLFVLACMIVILVVVLLQVVSILRKLTAKSQPEAVSNESAPMFSSNWWSYFSGFATPLSEEEKIIIKGHDYDGIHELDNRMPPWLQFLFVGTVVIAIGYVLYYHTTGWGDLQEAELEKELAVAEVQKQAFIEKMGASIDENTVTLLEDEGMLKEGGVIFQEKCAACHAADGGGGVGPNLTDDYWIHGGDVKDVFKTVKYGVPEKGMISWEKQLKPLDMQKVSSYIKVQLQGTKPASPKAAEGTLQEAAPAAAPAETEPVALN</sequence>
<dbReference type="Pfam" id="PF13442">
    <property type="entry name" value="Cytochrome_CBB3"/>
    <property type="match status" value="1"/>
</dbReference>
<evidence type="ECO:0000256" key="1">
    <source>
        <dbReference type="ARBA" id="ARBA00022617"/>
    </source>
</evidence>
<dbReference type="OrthoDB" id="9811281at2"/>
<dbReference type="GO" id="GO:0046872">
    <property type="term" value="F:metal ion binding"/>
    <property type="evidence" value="ECO:0007669"/>
    <property type="project" value="UniProtKB-KW"/>
</dbReference>
<dbReference type="Gene3D" id="6.10.280.130">
    <property type="match status" value="1"/>
</dbReference>
<accession>A0A4R4K1S3</accession>
<dbReference type="InterPro" id="IPR032858">
    <property type="entry name" value="CcoP_N"/>
</dbReference>
<dbReference type="InterPro" id="IPR036909">
    <property type="entry name" value="Cyt_c-like_dom_sf"/>
</dbReference>
<evidence type="ECO:0000313" key="8">
    <source>
        <dbReference type="EMBL" id="TDB61123.1"/>
    </source>
</evidence>
<dbReference type="InterPro" id="IPR038414">
    <property type="entry name" value="CcoP_N_sf"/>
</dbReference>
<keyword evidence="2 4" id="KW-0479">Metal-binding</keyword>
<evidence type="ECO:0000256" key="6">
    <source>
        <dbReference type="SAM" id="Phobius"/>
    </source>
</evidence>
<protein>
    <submittedName>
        <fullName evidence="8">C-type cytochrome</fullName>
    </submittedName>
</protein>
<evidence type="ECO:0000259" key="7">
    <source>
        <dbReference type="PROSITE" id="PS51007"/>
    </source>
</evidence>
<dbReference type="EMBL" id="SMJU01000015">
    <property type="protein sequence ID" value="TDB61123.1"/>
    <property type="molecule type" value="Genomic_DNA"/>
</dbReference>
<dbReference type="PANTHER" id="PTHR33751">
    <property type="entry name" value="CBB3-TYPE CYTOCHROME C OXIDASE SUBUNIT FIXP"/>
    <property type="match status" value="1"/>
</dbReference>
<dbReference type="InterPro" id="IPR009056">
    <property type="entry name" value="Cyt_c-like_dom"/>
</dbReference>
<feature type="compositionally biased region" description="Low complexity" evidence="5">
    <location>
        <begin position="330"/>
        <end position="353"/>
    </location>
</feature>
<gene>
    <name evidence="8" type="ORF">EZE20_19850</name>
</gene>
<proteinExistence type="predicted"/>
<dbReference type="PANTHER" id="PTHR33751:SF1">
    <property type="entry name" value="CBB3-TYPE CYTOCHROME C OXIDASE SUBUNIT FIXP"/>
    <property type="match status" value="1"/>
</dbReference>
<dbReference type="SUPFAM" id="SSF46626">
    <property type="entry name" value="Cytochrome c"/>
    <property type="match status" value="1"/>
</dbReference>
<dbReference type="GO" id="GO:0009055">
    <property type="term" value="F:electron transfer activity"/>
    <property type="evidence" value="ECO:0007669"/>
    <property type="project" value="InterPro"/>
</dbReference>
<feature type="domain" description="Cytochrome c" evidence="7">
    <location>
        <begin position="241"/>
        <end position="320"/>
    </location>
</feature>
<feature type="transmembrane region" description="Helical" evidence="6">
    <location>
        <begin position="87"/>
        <end position="111"/>
    </location>
</feature>
<feature type="transmembrane region" description="Helical" evidence="6">
    <location>
        <begin position="175"/>
        <end position="194"/>
    </location>
</feature>
<name>A0A4R4K1S3_9BACT</name>
<keyword evidence="1 4" id="KW-0349">Heme</keyword>
<dbReference type="Gene3D" id="1.10.760.10">
    <property type="entry name" value="Cytochrome c-like domain"/>
    <property type="match status" value="1"/>
</dbReference>
<feature type="transmembrane region" description="Helical" evidence="6">
    <location>
        <begin position="55"/>
        <end position="75"/>
    </location>
</feature>
<keyword evidence="3 4" id="KW-0408">Iron</keyword>
<evidence type="ECO:0000313" key="9">
    <source>
        <dbReference type="Proteomes" id="UP000295706"/>
    </source>
</evidence>
<dbReference type="Pfam" id="PF14715">
    <property type="entry name" value="FixP_N"/>
    <property type="match status" value="1"/>
</dbReference>
<feature type="transmembrane region" description="Helical" evidence="6">
    <location>
        <begin position="15"/>
        <end position="35"/>
    </location>
</feature>
<keyword evidence="6" id="KW-0812">Transmembrane</keyword>
<dbReference type="InterPro" id="IPR050597">
    <property type="entry name" value="Cytochrome_c_Oxidase_Subunit"/>
</dbReference>
<dbReference type="RefSeq" id="WP_132120986.1">
    <property type="nucleotide sequence ID" value="NZ_SMJU01000015.1"/>
</dbReference>
<comment type="caution">
    <text evidence="8">The sequence shown here is derived from an EMBL/GenBank/DDBJ whole genome shotgun (WGS) entry which is preliminary data.</text>
</comment>
<dbReference type="GO" id="GO:0020037">
    <property type="term" value="F:heme binding"/>
    <property type="evidence" value="ECO:0007669"/>
    <property type="project" value="InterPro"/>
</dbReference>
<keyword evidence="9" id="KW-1185">Reference proteome</keyword>
<evidence type="ECO:0000256" key="2">
    <source>
        <dbReference type="ARBA" id="ARBA00022723"/>
    </source>
</evidence>
<evidence type="ECO:0000256" key="3">
    <source>
        <dbReference type="ARBA" id="ARBA00023004"/>
    </source>
</evidence>
<reference evidence="8 9" key="1">
    <citation type="submission" date="2019-02" db="EMBL/GenBank/DDBJ databases">
        <title>Arundinibacter roseus gen. nov., sp. nov., a new member of the family Cytophagaceae.</title>
        <authorList>
            <person name="Szuroczki S."/>
            <person name="Khayer B."/>
            <person name="Sproer C."/>
            <person name="Toumi M."/>
            <person name="Szabo A."/>
            <person name="Felfoldi T."/>
            <person name="Schumann P."/>
            <person name="Toth E."/>
        </authorList>
    </citation>
    <scope>NUCLEOTIDE SEQUENCE [LARGE SCALE GENOMIC DNA]</scope>
    <source>
        <strain evidence="8 9">DMA-k-7a</strain>
    </source>
</reference>
<keyword evidence="6" id="KW-0472">Membrane</keyword>
<evidence type="ECO:0000256" key="5">
    <source>
        <dbReference type="SAM" id="MobiDB-lite"/>
    </source>
</evidence>
<evidence type="ECO:0000256" key="4">
    <source>
        <dbReference type="PROSITE-ProRule" id="PRU00433"/>
    </source>
</evidence>
<dbReference type="AlphaFoldDB" id="A0A4R4K1S3"/>